<protein>
    <submittedName>
        <fullName evidence="2">Uncharacterized protein</fullName>
    </submittedName>
</protein>
<feature type="compositionally biased region" description="Polar residues" evidence="1">
    <location>
        <begin position="20"/>
        <end position="54"/>
    </location>
</feature>
<reference evidence="2 3" key="2">
    <citation type="submission" date="2020-04" db="EMBL/GenBank/DDBJ databases">
        <authorList>
            <person name="Fomenkov A."/>
            <person name="Anton B.P."/>
            <person name="Roberts R.J."/>
        </authorList>
    </citation>
    <scope>NUCLEOTIDE SEQUENCE [LARGE SCALE GENOMIC DNA]</scope>
    <source>
        <strain evidence="2 3">S2</strain>
    </source>
</reference>
<name>A0A6H1NYX8_PRIMG</name>
<feature type="region of interest" description="Disordered" evidence="1">
    <location>
        <begin position="1"/>
        <end position="54"/>
    </location>
</feature>
<evidence type="ECO:0000313" key="2">
    <source>
        <dbReference type="EMBL" id="QIZ06432.1"/>
    </source>
</evidence>
<evidence type="ECO:0000313" key="3">
    <source>
        <dbReference type="Proteomes" id="UP000501868"/>
    </source>
</evidence>
<accession>A0A6H1NYX8</accession>
<organism evidence="2 3">
    <name type="scientific">Priestia megaterium</name>
    <name type="common">Bacillus megaterium</name>
    <dbReference type="NCBI Taxonomy" id="1404"/>
    <lineage>
        <taxon>Bacteria</taxon>
        <taxon>Bacillati</taxon>
        <taxon>Bacillota</taxon>
        <taxon>Bacilli</taxon>
        <taxon>Bacillales</taxon>
        <taxon>Bacillaceae</taxon>
        <taxon>Priestia</taxon>
    </lineage>
</organism>
<proteinExistence type="predicted"/>
<dbReference type="EMBL" id="CP051128">
    <property type="protein sequence ID" value="QIZ06432.1"/>
    <property type="molecule type" value="Genomic_DNA"/>
</dbReference>
<sequence>MEKNNNDKNLTNKNQEESLEISSTGYGYESVTTETGAEQTKQRAKGTSKSCGGL</sequence>
<dbReference type="Proteomes" id="UP000501868">
    <property type="component" value="Chromosome"/>
</dbReference>
<dbReference type="AlphaFoldDB" id="A0A6H1NYX8"/>
<evidence type="ECO:0000256" key="1">
    <source>
        <dbReference type="SAM" id="MobiDB-lite"/>
    </source>
</evidence>
<reference evidence="2 3" key="1">
    <citation type="submission" date="2020-04" db="EMBL/GenBank/DDBJ databases">
        <title>Genome-Wide Identification of 5-Methylcytosine Sites in Bacterial Genomes By High-Throughput Sequencing of MspJI Restriction Fragments.</title>
        <authorList>
            <person name="Wu V."/>
        </authorList>
    </citation>
    <scope>NUCLEOTIDE SEQUENCE [LARGE SCALE GENOMIC DNA]</scope>
    <source>
        <strain evidence="2 3">S2</strain>
    </source>
</reference>
<gene>
    <name evidence="2" type="ORF">HFZ78_06700</name>
</gene>